<proteinExistence type="predicted"/>
<evidence type="ECO:0000313" key="8">
    <source>
        <dbReference type="Proteomes" id="UP001476798"/>
    </source>
</evidence>
<dbReference type="PANTHER" id="PTHR14514:SF3">
    <property type="entry name" value="NESPRIN-1"/>
    <property type="match status" value="1"/>
</dbReference>
<feature type="non-terminal residue" evidence="7">
    <location>
        <position position="874"/>
    </location>
</feature>
<evidence type="ECO:0000259" key="6">
    <source>
        <dbReference type="Pfam" id="PF25034"/>
    </source>
</evidence>
<dbReference type="EMBL" id="JAHRIO010000074">
    <property type="protein sequence ID" value="MEQ2157468.1"/>
    <property type="molecule type" value="Genomic_DNA"/>
</dbReference>
<gene>
    <name evidence="7" type="ORF">GOODEAATRI_002167</name>
</gene>
<keyword evidence="2" id="KW-0597">Phosphoprotein</keyword>
<protein>
    <recommendedName>
        <fullName evidence="6">Nesprin-1 spectrin repeats region domain-containing protein</fullName>
    </recommendedName>
</protein>
<feature type="domain" description="Nesprin-1 spectrin repeats region" evidence="6">
    <location>
        <begin position="3"/>
        <end position="122"/>
    </location>
</feature>
<sequence length="874" mass="100412">MGVRRFMREVVTQWRSLSMEVRSVRSMLEEVLSNWERYTSTVASLQAWLEDAEEALSQPENVKQEFFRNLSHWMDLHTAMNDAGNFLIETCDETVSLDLKQQLLLLNGRWRDLFLKVKQHAHSDELEKWRKDHLKALWTLKELLETAEAKLNAPVQVSFLSVRAFLQDVESTKQKVVSMETQYKLAACSAQLLVKDAPQDEAARVMATMAKAKTQLSKVRERCPSLVRECHILLPLLEEMEKHISGFYQAVERATTDNQLTKIKKYVMIMIERNHQTLQKSLGNSKVLRNFDMSLLQKRLSEIQGSSQDFFGQLDQRVLSVFLKACDELTDILPQEEQQSLQETVRPPDRGSLSPASTESGCGEKSRGFDSSRLQSRAGKRDTGPVRHLHQRASDQRAQGKSWILWKLRAQINRTGRAPKSPIMFLHFLLLLLQTFFRERKPLTLCERRIRNMEDLCHKLPDNDPIYRMLDSTKKAVEEVTEQITITHLKLEQHPDKWKEWNDRKEAEQLVTHCRQLQTGEVLSQPLHELEGAFSKVDHKSGTAEHNLQELFIDFEEYSVRADILLEKAEDIQLGPKNQGLLLQQAQSSREMVTQLQKHLKERYEHEAELQKNASLTETLIQKESSLLHRSTPEAEQQLQAWTEDCLQLFNESQRLLLVSKECLTKLKTFLVKREAASKALRHLNEAVEGRGSWDHSKAEALHRGIVDVAKDIARLEAEAVGLDGLLSKAHLHLCVSESTRSKNISDPQGRTSCRGLAVDLMMALEEVQRAVGWRQSEADALGALWCSFRERKEEVMMNLNKIEDDARREEAKECSVQAFQNRQEQSGVVVDLLRLFLHLKTNINTVVESAQAVANNLPDHNHNAQDARSIFTQ</sequence>
<evidence type="ECO:0000256" key="5">
    <source>
        <dbReference type="SAM" id="MobiDB-lite"/>
    </source>
</evidence>
<evidence type="ECO:0000313" key="7">
    <source>
        <dbReference type="EMBL" id="MEQ2157468.1"/>
    </source>
</evidence>
<dbReference type="Proteomes" id="UP001476798">
    <property type="component" value="Unassembled WGS sequence"/>
</dbReference>
<evidence type="ECO:0000256" key="1">
    <source>
        <dbReference type="ARBA" id="ARBA00004308"/>
    </source>
</evidence>
<reference evidence="7 8" key="1">
    <citation type="submission" date="2021-06" db="EMBL/GenBank/DDBJ databases">
        <authorList>
            <person name="Palmer J.M."/>
        </authorList>
    </citation>
    <scope>NUCLEOTIDE SEQUENCE [LARGE SCALE GENOMIC DNA]</scope>
    <source>
        <strain evidence="7 8">GA_2019</strain>
        <tissue evidence="7">Muscle</tissue>
    </source>
</reference>
<feature type="region of interest" description="Disordered" evidence="5">
    <location>
        <begin position="337"/>
        <end position="395"/>
    </location>
</feature>
<evidence type="ECO:0000256" key="3">
    <source>
        <dbReference type="ARBA" id="ARBA00022737"/>
    </source>
</evidence>
<accession>A0ABV0MGD8</accession>
<evidence type="ECO:0000256" key="2">
    <source>
        <dbReference type="ARBA" id="ARBA00022553"/>
    </source>
</evidence>
<evidence type="ECO:0000256" key="4">
    <source>
        <dbReference type="ARBA" id="ARBA00023136"/>
    </source>
</evidence>
<dbReference type="Gene3D" id="1.20.58.60">
    <property type="match status" value="1"/>
</dbReference>
<name>A0ABV0MGD8_9TELE</name>
<comment type="caution">
    <text evidence="7">The sequence shown here is derived from an EMBL/GenBank/DDBJ whole genome shotgun (WGS) entry which is preliminary data.</text>
</comment>
<keyword evidence="3" id="KW-0677">Repeat</keyword>
<comment type="subcellular location">
    <subcellularLocation>
        <location evidence="1">Endomembrane system</location>
    </subcellularLocation>
</comment>
<keyword evidence="4" id="KW-0472">Membrane</keyword>
<dbReference type="SUPFAM" id="SSF46966">
    <property type="entry name" value="Spectrin repeat"/>
    <property type="match status" value="1"/>
</dbReference>
<dbReference type="PANTHER" id="PTHR14514">
    <property type="entry name" value="PKA ANCHORING PROTEIN"/>
    <property type="match status" value="1"/>
</dbReference>
<dbReference type="InterPro" id="IPR057057">
    <property type="entry name" value="Spectrin_SYNE1"/>
</dbReference>
<dbReference type="Pfam" id="PF25034">
    <property type="entry name" value="Spectrin_SYNE1"/>
    <property type="match status" value="1"/>
</dbReference>
<organism evidence="7 8">
    <name type="scientific">Goodea atripinnis</name>
    <dbReference type="NCBI Taxonomy" id="208336"/>
    <lineage>
        <taxon>Eukaryota</taxon>
        <taxon>Metazoa</taxon>
        <taxon>Chordata</taxon>
        <taxon>Craniata</taxon>
        <taxon>Vertebrata</taxon>
        <taxon>Euteleostomi</taxon>
        <taxon>Actinopterygii</taxon>
        <taxon>Neopterygii</taxon>
        <taxon>Teleostei</taxon>
        <taxon>Neoteleostei</taxon>
        <taxon>Acanthomorphata</taxon>
        <taxon>Ovalentaria</taxon>
        <taxon>Atherinomorphae</taxon>
        <taxon>Cyprinodontiformes</taxon>
        <taxon>Goodeidae</taxon>
        <taxon>Goodea</taxon>
    </lineage>
</organism>
<keyword evidence="8" id="KW-1185">Reference proteome</keyword>